<dbReference type="Proteomes" id="UP000789524">
    <property type="component" value="Unassembled WGS sequence"/>
</dbReference>
<dbReference type="GO" id="GO:0016199">
    <property type="term" value="P:axon midline choice point recognition"/>
    <property type="evidence" value="ECO:0007669"/>
    <property type="project" value="UniProtKB-ARBA"/>
</dbReference>
<feature type="domain" description="BTB" evidence="12">
    <location>
        <begin position="31"/>
        <end position="96"/>
    </location>
</feature>
<dbReference type="GO" id="GO:0048813">
    <property type="term" value="P:dendrite morphogenesis"/>
    <property type="evidence" value="ECO:0007669"/>
    <property type="project" value="UniProtKB-ARBA"/>
</dbReference>
<dbReference type="SMART" id="SM00225">
    <property type="entry name" value="BTB"/>
    <property type="match status" value="1"/>
</dbReference>
<evidence type="ECO:0000256" key="5">
    <source>
        <dbReference type="ARBA" id="ARBA00022782"/>
    </source>
</evidence>
<name>A0A8J2R460_9NEOP</name>
<sequence>MAIAQYNLVWNSYKNNICNGFAMLQQKAEFVDMTLVAGGHLVKVHKNIVALASPYIKHMIQSAPCEHPVIFLSSITHEILSYILEYIYTGEVNVEVDKIKSFINAATELHITGISSDLPLGTSEQINSTLDKSKNTEEVRSECAVNNHNKKDLPTIDLSFNENAVVNQLETNANSFSEWLQDTDSQNANFECNHLENKTDTLDSVNVEQTSQPTSKVEININGSIPQQYTVSKRGSLQLILNRFIYCMHHQSLGGKKRRWRCIDYRLLHCPAYIDTVNDQIMNRQNIHCHPYHDEKIMRNIKKNLVFGSLNVAIQNSGKLHDTNNEEIMDDND</sequence>
<dbReference type="PANTHER" id="PTHR23110">
    <property type="entry name" value="BTB DOMAIN TRANSCRIPTION FACTOR"/>
    <property type="match status" value="1"/>
</dbReference>
<dbReference type="Gene3D" id="2.20.25.240">
    <property type="match status" value="1"/>
</dbReference>
<dbReference type="Gene3D" id="3.30.710.10">
    <property type="entry name" value="Potassium Channel Kv1.1, Chain A"/>
    <property type="match status" value="1"/>
</dbReference>
<dbReference type="InterPro" id="IPR051095">
    <property type="entry name" value="Dros_DevTransReg"/>
</dbReference>
<dbReference type="InterPro" id="IPR011333">
    <property type="entry name" value="SKP1/BTB/POZ_sf"/>
</dbReference>
<gene>
    <name evidence="13" type="ORF">DCHRY22_LOCUS12753</name>
</gene>
<keyword evidence="5" id="KW-0221">Differentiation</keyword>
<keyword evidence="10" id="KW-0539">Nucleus</keyword>
<keyword evidence="7" id="KW-0524">Neurogenesis</keyword>
<evidence type="ECO:0000256" key="4">
    <source>
        <dbReference type="ARBA" id="ARBA00022771"/>
    </source>
</evidence>
<dbReference type="PANTHER" id="PTHR23110:SF111">
    <property type="entry name" value="LONGITUDINALS LACKING PROTEIN, ISOFORMS F_I_K_T"/>
    <property type="match status" value="1"/>
</dbReference>
<dbReference type="GO" id="GO:0008270">
    <property type="term" value="F:zinc ion binding"/>
    <property type="evidence" value="ECO:0007669"/>
    <property type="project" value="UniProtKB-KW"/>
</dbReference>
<dbReference type="GO" id="GO:0005634">
    <property type="term" value="C:nucleus"/>
    <property type="evidence" value="ECO:0007669"/>
    <property type="project" value="UniProtKB-SubCell"/>
</dbReference>
<dbReference type="GO" id="GO:0007464">
    <property type="term" value="P:R3/R4 cell fate commitment"/>
    <property type="evidence" value="ECO:0007669"/>
    <property type="project" value="UniProtKB-ARBA"/>
</dbReference>
<keyword evidence="3" id="KW-0479">Metal-binding</keyword>
<evidence type="ECO:0000313" key="14">
    <source>
        <dbReference type="Proteomes" id="UP000789524"/>
    </source>
</evidence>
<dbReference type="OrthoDB" id="6482909at2759"/>
<dbReference type="Pfam" id="PF00651">
    <property type="entry name" value="BTB"/>
    <property type="match status" value="1"/>
</dbReference>
<evidence type="ECO:0000256" key="10">
    <source>
        <dbReference type="ARBA" id="ARBA00023242"/>
    </source>
</evidence>
<evidence type="ECO:0000256" key="8">
    <source>
        <dbReference type="ARBA" id="ARBA00023015"/>
    </source>
</evidence>
<evidence type="ECO:0000256" key="2">
    <source>
        <dbReference type="ARBA" id="ARBA00022473"/>
    </source>
</evidence>
<dbReference type="CDD" id="cd18315">
    <property type="entry name" value="BTB_POZ_BAB-like"/>
    <property type="match status" value="1"/>
</dbReference>
<dbReference type="GO" id="GO:0007526">
    <property type="term" value="P:larval somatic muscle development"/>
    <property type="evidence" value="ECO:0007669"/>
    <property type="project" value="UniProtKB-ARBA"/>
</dbReference>
<keyword evidence="4" id="KW-0863">Zinc-finger</keyword>
<evidence type="ECO:0000256" key="3">
    <source>
        <dbReference type="ARBA" id="ARBA00022723"/>
    </source>
</evidence>
<comment type="subcellular location">
    <subcellularLocation>
        <location evidence="1">Nucleus</location>
    </subcellularLocation>
</comment>
<dbReference type="Pfam" id="PF04500">
    <property type="entry name" value="FLYWCH"/>
    <property type="match status" value="1"/>
</dbReference>
<dbReference type="InterPro" id="IPR000210">
    <property type="entry name" value="BTB/POZ_dom"/>
</dbReference>
<evidence type="ECO:0000313" key="13">
    <source>
        <dbReference type="EMBL" id="CAG9578697.1"/>
    </source>
</evidence>
<dbReference type="GO" id="GO:0006357">
    <property type="term" value="P:regulation of transcription by RNA polymerase II"/>
    <property type="evidence" value="ECO:0007669"/>
    <property type="project" value="TreeGrafter"/>
</dbReference>
<dbReference type="GO" id="GO:0035167">
    <property type="term" value="P:larval lymph gland hemopoiesis"/>
    <property type="evidence" value="ECO:0007669"/>
    <property type="project" value="UniProtKB-ARBA"/>
</dbReference>
<dbReference type="EMBL" id="CAKASE010000078">
    <property type="protein sequence ID" value="CAG9578697.1"/>
    <property type="molecule type" value="Genomic_DNA"/>
</dbReference>
<comment type="function">
    <text evidence="11">Putative transcription factor required for axon growth and guidance in the central and peripheral nervous systems. Repels CNS axons away from the midline by promoting the expression of the midline repellent sli and its receptor robo.</text>
</comment>
<evidence type="ECO:0000256" key="7">
    <source>
        <dbReference type="ARBA" id="ARBA00022902"/>
    </source>
</evidence>
<organism evidence="13 14">
    <name type="scientific">Danaus chrysippus</name>
    <name type="common">African queen</name>
    <dbReference type="NCBI Taxonomy" id="151541"/>
    <lineage>
        <taxon>Eukaryota</taxon>
        <taxon>Metazoa</taxon>
        <taxon>Ecdysozoa</taxon>
        <taxon>Arthropoda</taxon>
        <taxon>Hexapoda</taxon>
        <taxon>Insecta</taxon>
        <taxon>Pterygota</taxon>
        <taxon>Neoptera</taxon>
        <taxon>Endopterygota</taxon>
        <taxon>Lepidoptera</taxon>
        <taxon>Glossata</taxon>
        <taxon>Ditrysia</taxon>
        <taxon>Papilionoidea</taxon>
        <taxon>Nymphalidae</taxon>
        <taxon>Danainae</taxon>
        <taxon>Danaini</taxon>
        <taxon>Danaina</taxon>
        <taxon>Danaus</taxon>
        <taxon>Anosia</taxon>
    </lineage>
</organism>
<evidence type="ECO:0000256" key="6">
    <source>
        <dbReference type="ARBA" id="ARBA00022833"/>
    </source>
</evidence>
<comment type="caution">
    <text evidence="13">The sequence shown here is derived from an EMBL/GenBank/DDBJ whole genome shotgun (WGS) entry which is preliminary data.</text>
</comment>
<keyword evidence="6" id="KW-0862">Zinc</keyword>
<protein>
    <submittedName>
        <fullName evidence="13">(African queen) hypothetical protein</fullName>
    </submittedName>
</protein>
<dbReference type="SUPFAM" id="SSF54695">
    <property type="entry name" value="POZ domain"/>
    <property type="match status" value="1"/>
</dbReference>
<accession>A0A8J2R460</accession>
<evidence type="ECO:0000256" key="11">
    <source>
        <dbReference type="ARBA" id="ARBA00037382"/>
    </source>
</evidence>
<dbReference type="PROSITE" id="PS50097">
    <property type="entry name" value="BTB"/>
    <property type="match status" value="1"/>
</dbReference>
<proteinExistence type="predicted"/>
<dbReference type="GO" id="GO:0045476">
    <property type="term" value="P:nurse cell apoptotic process"/>
    <property type="evidence" value="ECO:0007669"/>
    <property type="project" value="UniProtKB-ARBA"/>
</dbReference>
<evidence type="ECO:0000256" key="9">
    <source>
        <dbReference type="ARBA" id="ARBA00023163"/>
    </source>
</evidence>
<keyword evidence="2" id="KW-0217">Developmental protein</keyword>
<dbReference type="GO" id="GO:0008406">
    <property type="term" value="P:gonad development"/>
    <property type="evidence" value="ECO:0007669"/>
    <property type="project" value="UniProtKB-ARBA"/>
</dbReference>
<keyword evidence="8" id="KW-0805">Transcription regulation</keyword>
<dbReference type="GO" id="GO:0045467">
    <property type="term" value="P:R7 cell development"/>
    <property type="evidence" value="ECO:0007669"/>
    <property type="project" value="UniProtKB-ARBA"/>
</dbReference>
<dbReference type="InterPro" id="IPR007588">
    <property type="entry name" value="Znf_FLYWCH"/>
</dbReference>
<evidence type="ECO:0000256" key="1">
    <source>
        <dbReference type="ARBA" id="ARBA00004123"/>
    </source>
</evidence>
<keyword evidence="14" id="KW-1185">Reference proteome</keyword>
<keyword evidence="9" id="KW-0804">Transcription</keyword>
<evidence type="ECO:0000259" key="12">
    <source>
        <dbReference type="PROSITE" id="PS50097"/>
    </source>
</evidence>
<dbReference type="AlphaFoldDB" id="A0A8J2R460"/>
<reference evidence="13" key="1">
    <citation type="submission" date="2021-09" db="EMBL/GenBank/DDBJ databases">
        <authorList>
            <person name="Martin H S."/>
        </authorList>
    </citation>
    <scope>NUCLEOTIDE SEQUENCE</scope>
</reference>